<organism evidence="1 2">
    <name type="scientific">Thermoproteus sp. AZ2</name>
    <dbReference type="NCBI Taxonomy" id="1609232"/>
    <lineage>
        <taxon>Archaea</taxon>
        <taxon>Thermoproteota</taxon>
        <taxon>Thermoprotei</taxon>
        <taxon>Thermoproteales</taxon>
        <taxon>Thermoproteaceae</taxon>
        <taxon>Thermoproteus</taxon>
    </lineage>
</organism>
<evidence type="ECO:0000313" key="2">
    <source>
        <dbReference type="Proteomes" id="UP000033636"/>
    </source>
</evidence>
<accession>A0ACC6V178</accession>
<reference evidence="1" key="1">
    <citation type="submission" date="2024-07" db="EMBL/GenBank/DDBJ databases">
        <title>Metagenome and Metagenome-Assembled Genomes of Archaea from a hot spring from the geothermal field of Los Azufres, Mexico.</title>
        <authorList>
            <person name="Marin-Paredes R."/>
            <person name="Martinez-Romero E."/>
            <person name="Servin-Garciduenas L.E."/>
        </authorList>
    </citation>
    <scope>NUCLEOTIDE SEQUENCE</scope>
</reference>
<dbReference type="Proteomes" id="UP000033636">
    <property type="component" value="Unassembled WGS sequence"/>
</dbReference>
<comment type="caution">
    <text evidence="1">The sequence shown here is derived from an EMBL/GenBank/DDBJ whole genome shotgun (WGS) entry which is preliminary data.</text>
</comment>
<sequence>MRIFFDNGVVVEGRGFRLLVDPFKPFDPSRYDAVLVTHGHSDHVTRAIKRAAAVVATAETFEVIKIRYGVRPPRRVVVRPGSRVEVAKGVAVHALNAGHVLGSVMYLVETPEGTIGLTGDFNTADSNIVRGADVLEADVLVMEATYGSREYVFPPRERLYAQVAELVESGKAPAAILVGPLGKGQELARLLSARRLYVHPRIAELNRALGIAGGKEYRAGVGPGDAVLLPLNAEPPPGSVAVELSGHFASPEARKAAEAAGVLGIPLSNHADFPGLLEFALRSRARRVYTVYGRAGELAKWLNRLGLRAAVIPPRGQTELTQWLT</sequence>
<dbReference type="EMBL" id="JZWT02000014">
    <property type="protein sequence ID" value="MFB6490808.1"/>
    <property type="molecule type" value="Genomic_DNA"/>
</dbReference>
<proteinExistence type="predicted"/>
<gene>
    <name evidence="1" type="ORF">TU35_006140</name>
</gene>
<name>A0ACC6V178_9CREN</name>
<protein>
    <submittedName>
        <fullName evidence="1">MBL fold metallo-hydrolase</fullName>
    </submittedName>
</protein>
<evidence type="ECO:0000313" key="1">
    <source>
        <dbReference type="EMBL" id="MFB6490808.1"/>
    </source>
</evidence>